<dbReference type="PANTHER" id="PTHR24243">
    <property type="entry name" value="G-PROTEIN COUPLED RECEPTOR"/>
    <property type="match status" value="1"/>
</dbReference>
<feature type="transmembrane region" description="Helical" evidence="10">
    <location>
        <begin position="179"/>
        <end position="200"/>
    </location>
</feature>
<dbReference type="GO" id="GO:0004930">
    <property type="term" value="F:G protein-coupled receptor activity"/>
    <property type="evidence" value="ECO:0007669"/>
    <property type="project" value="UniProtKB-KW"/>
</dbReference>
<dbReference type="PROSITE" id="PS00237">
    <property type="entry name" value="G_PROTEIN_RECEP_F1_1"/>
    <property type="match status" value="1"/>
</dbReference>
<evidence type="ECO:0000256" key="10">
    <source>
        <dbReference type="SAM" id="Phobius"/>
    </source>
</evidence>
<dbReference type="PROSITE" id="PS50262">
    <property type="entry name" value="G_PROTEIN_RECEP_F1_2"/>
    <property type="match status" value="1"/>
</dbReference>
<evidence type="ECO:0000256" key="5">
    <source>
        <dbReference type="ARBA" id="ARBA00023136"/>
    </source>
</evidence>
<evidence type="ECO:0000313" key="12">
    <source>
        <dbReference type="EMBL" id="EDV19598.1"/>
    </source>
</evidence>
<evidence type="ECO:0000256" key="6">
    <source>
        <dbReference type="ARBA" id="ARBA00023170"/>
    </source>
</evidence>
<dbReference type="Proteomes" id="UP000009022">
    <property type="component" value="Unassembled WGS sequence"/>
</dbReference>
<dbReference type="Pfam" id="PF00001">
    <property type="entry name" value="7tm_1"/>
    <property type="match status" value="1"/>
</dbReference>
<dbReference type="InParanoid" id="B3SCH8"/>
<keyword evidence="3 10" id="KW-1133">Transmembrane helix</keyword>
<keyword evidence="2 8" id="KW-0812">Transmembrane</keyword>
<dbReference type="PANTHER" id="PTHR24243:SF208">
    <property type="entry name" value="PYROKININ-1 RECEPTOR"/>
    <property type="match status" value="1"/>
</dbReference>
<protein>
    <recommendedName>
        <fullName evidence="11">G-protein coupled receptors family 1 profile domain-containing protein</fullName>
    </recommendedName>
</protein>
<dbReference type="InterPro" id="IPR017452">
    <property type="entry name" value="GPCR_Rhodpsn_7TM"/>
</dbReference>
<feature type="transmembrane region" description="Helical" evidence="10">
    <location>
        <begin position="226"/>
        <end position="246"/>
    </location>
</feature>
<dbReference type="FunCoup" id="B3SCH8">
    <property type="interactions" value="92"/>
</dbReference>
<dbReference type="AlphaFoldDB" id="B3SCH8"/>
<dbReference type="HOGENOM" id="CLU_518104_0_0_1"/>
<dbReference type="GeneID" id="6759163"/>
<feature type="compositionally biased region" description="Basic residues" evidence="9">
    <location>
        <begin position="276"/>
        <end position="295"/>
    </location>
</feature>
<keyword evidence="5 10" id="KW-0472">Membrane</keyword>
<dbReference type="STRING" id="10228.B3SCH8"/>
<keyword evidence="4 8" id="KW-0297">G-protein coupled receptor</keyword>
<keyword evidence="13" id="KW-1185">Reference proteome</keyword>
<dbReference type="PRINTS" id="PR00237">
    <property type="entry name" value="GPCRRHODOPSN"/>
</dbReference>
<evidence type="ECO:0000256" key="2">
    <source>
        <dbReference type="ARBA" id="ARBA00022692"/>
    </source>
</evidence>
<organism evidence="12 13">
    <name type="scientific">Trichoplax adhaerens</name>
    <name type="common">Trichoplax reptans</name>
    <dbReference type="NCBI Taxonomy" id="10228"/>
    <lineage>
        <taxon>Eukaryota</taxon>
        <taxon>Metazoa</taxon>
        <taxon>Placozoa</taxon>
        <taxon>Uniplacotomia</taxon>
        <taxon>Trichoplacea</taxon>
        <taxon>Trichoplacidae</taxon>
        <taxon>Trichoplax</taxon>
    </lineage>
</organism>
<evidence type="ECO:0000256" key="1">
    <source>
        <dbReference type="ARBA" id="ARBA00004141"/>
    </source>
</evidence>
<dbReference type="eggNOG" id="KOG3656">
    <property type="taxonomic scope" value="Eukaryota"/>
</dbReference>
<comment type="subcellular location">
    <subcellularLocation>
        <location evidence="1">Membrane</location>
        <topology evidence="1">Multi-pass membrane protein</topology>
    </subcellularLocation>
</comment>
<dbReference type="SMART" id="SM01381">
    <property type="entry name" value="7TM_GPCR_Srsx"/>
    <property type="match status" value="1"/>
</dbReference>
<comment type="similarity">
    <text evidence="8">Belongs to the G-protein coupled receptor 1 family.</text>
</comment>
<dbReference type="EMBL" id="DS985270">
    <property type="protein sequence ID" value="EDV19598.1"/>
    <property type="molecule type" value="Genomic_DNA"/>
</dbReference>
<name>B3SCH8_TRIAD</name>
<dbReference type="CDD" id="cd00637">
    <property type="entry name" value="7tm_classA_rhodopsin-like"/>
    <property type="match status" value="1"/>
</dbReference>
<feature type="transmembrane region" description="Helical" evidence="10">
    <location>
        <begin position="138"/>
        <end position="159"/>
    </location>
</feature>
<feature type="region of interest" description="Disordered" evidence="9">
    <location>
        <begin position="269"/>
        <end position="300"/>
    </location>
</feature>
<evidence type="ECO:0000256" key="3">
    <source>
        <dbReference type="ARBA" id="ARBA00022989"/>
    </source>
</evidence>
<feature type="region of interest" description="Disordered" evidence="9">
    <location>
        <begin position="409"/>
        <end position="446"/>
    </location>
</feature>
<sequence length="526" mass="60105">MTELTTAPMSLFRTTEFVATVSSDDSLHFILNTSYNNATANTTSSTVMWNNPPFVYSLGLIILLACCSVICLLGCFGNVLVITVFCRWPRMRTVTNYYIFNLALVDLIIVSFSIPNSAITEVMHSNDRYSMGEGMCKFASTLRYIVLNVSTLTLVAISLDRYVAVVYPLKSHPSKKKTVIILLSIWLISIAANSPLYFFLKIFTFGNNSPWAYCIIMWSPRLSEEIYVGITFALLFALPMAIMHYTNCSIAYTTWRSGTMTDYSATLPQPSQPYQQHHKKRRQSSRSRPSKRRKISVSTDNHGKRHVVTLVICIVLTFTICMMPLQVVKVLIYYRIVLETASNRQSLRFMILFLRLLSYSNSMINPLLYVIFSTKFRDGCKALRYGYRFSSSRSTSNVRFTQQQTLSKRCSSHSHELKRQKSSMTLNDKENPTGKSNQLAQHRPHVNQSQSLYAREMEMQKIELHNKSQSFCLRINPQRPPSSIRKAGISSNTNVNHHHNMNDGSIEMFSTQLCSEIGFKSKQEQF</sequence>
<dbReference type="OrthoDB" id="5981855at2759"/>
<feature type="compositionally biased region" description="Polar residues" evidence="9">
    <location>
        <begin position="433"/>
        <end position="446"/>
    </location>
</feature>
<dbReference type="RefSeq" id="XP_002117931.1">
    <property type="nucleotide sequence ID" value="XM_002117895.1"/>
</dbReference>
<evidence type="ECO:0000256" key="8">
    <source>
        <dbReference type="RuleBase" id="RU000688"/>
    </source>
</evidence>
<dbReference type="KEGG" id="tad:TRIADDRAFT_61975"/>
<feature type="transmembrane region" description="Helical" evidence="10">
    <location>
        <begin position="54"/>
        <end position="85"/>
    </location>
</feature>
<feature type="domain" description="G-protein coupled receptors family 1 profile" evidence="11">
    <location>
        <begin position="77"/>
        <end position="369"/>
    </location>
</feature>
<dbReference type="Gene3D" id="1.20.1070.10">
    <property type="entry name" value="Rhodopsin 7-helix transmembrane proteins"/>
    <property type="match status" value="1"/>
</dbReference>
<dbReference type="GO" id="GO:0016020">
    <property type="term" value="C:membrane"/>
    <property type="evidence" value="ECO:0007669"/>
    <property type="project" value="UniProtKB-SubCell"/>
</dbReference>
<feature type="transmembrane region" description="Helical" evidence="10">
    <location>
        <begin position="347"/>
        <end position="372"/>
    </location>
</feature>
<dbReference type="PhylomeDB" id="B3SCH8"/>
<evidence type="ECO:0000259" key="11">
    <source>
        <dbReference type="PROSITE" id="PS50262"/>
    </source>
</evidence>
<evidence type="ECO:0000256" key="7">
    <source>
        <dbReference type="ARBA" id="ARBA00023224"/>
    </source>
</evidence>
<dbReference type="SUPFAM" id="SSF81321">
    <property type="entry name" value="Family A G protein-coupled receptor-like"/>
    <property type="match status" value="1"/>
</dbReference>
<keyword evidence="6 8" id="KW-0675">Receptor</keyword>
<feature type="transmembrane region" description="Helical" evidence="10">
    <location>
        <begin position="307"/>
        <end position="327"/>
    </location>
</feature>
<dbReference type="InterPro" id="IPR000276">
    <property type="entry name" value="GPCR_Rhodpsn"/>
</dbReference>
<keyword evidence="7 8" id="KW-0807">Transducer</keyword>
<evidence type="ECO:0000256" key="9">
    <source>
        <dbReference type="SAM" id="MobiDB-lite"/>
    </source>
</evidence>
<accession>B3SCH8</accession>
<evidence type="ECO:0000256" key="4">
    <source>
        <dbReference type="ARBA" id="ARBA00023040"/>
    </source>
</evidence>
<proteinExistence type="inferred from homology"/>
<dbReference type="CTD" id="6759163"/>
<evidence type="ECO:0000313" key="13">
    <source>
        <dbReference type="Proteomes" id="UP000009022"/>
    </source>
</evidence>
<reference evidence="12 13" key="1">
    <citation type="journal article" date="2008" name="Nature">
        <title>The Trichoplax genome and the nature of placozoans.</title>
        <authorList>
            <person name="Srivastava M."/>
            <person name="Begovic E."/>
            <person name="Chapman J."/>
            <person name="Putnam N.H."/>
            <person name="Hellsten U."/>
            <person name="Kawashima T."/>
            <person name="Kuo A."/>
            <person name="Mitros T."/>
            <person name="Salamov A."/>
            <person name="Carpenter M.L."/>
            <person name="Signorovitch A.Y."/>
            <person name="Moreno M.A."/>
            <person name="Kamm K."/>
            <person name="Grimwood J."/>
            <person name="Schmutz J."/>
            <person name="Shapiro H."/>
            <person name="Grigoriev I.V."/>
            <person name="Buss L.W."/>
            <person name="Schierwater B."/>
            <person name="Dellaporta S.L."/>
            <person name="Rokhsar D.S."/>
        </authorList>
    </citation>
    <scope>NUCLEOTIDE SEQUENCE [LARGE SCALE GENOMIC DNA]</scope>
    <source>
        <strain evidence="12 13">Grell-BS-1999</strain>
    </source>
</reference>
<gene>
    <name evidence="12" type="ORF">TRIADDRAFT_61975</name>
</gene>
<feature type="transmembrane region" description="Helical" evidence="10">
    <location>
        <begin position="97"/>
        <end position="118"/>
    </location>
</feature>